<sequence length="209" mass="23565">MEYVVAAPFNPYSKQLGQTDKEQRFAMMAAGIIRLLRGLPAPSDAIPGPYTTSPDKAFINHMIFKDQIAPTVYSDVAESEAHLNRVLAKGLKYRDKDPPVVRLDTKLVFCHTDFNDENYLFDTHNGRLRLHMIDFEHSSFLPIDFFAFAILMDGDWGAEQSTGRSVGIPARCLTNMPLMGEIQGIFTVYVPTVGQMSDRALLKHEIIQR</sequence>
<reference evidence="1" key="2">
    <citation type="submission" date="2023-06" db="EMBL/GenBank/DDBJ databases">
        <authorList>
            <consortium name="Lawrence Berkeley National Laboratory"/>
            <person name="Haridas S."/>
            <person name="Hensen N."/>
            <person name="Bonometti L."/>
            <person name="Westerberg I."/>
            <person name="Brannstrom I.O."/>
            <person name="Guillou S."/>
            <person name="Cros-Aarteil S."/>
            <person name="Calhoun S."/>
            <person name="Kuo A."/>
            <person name="Mondo S."/>
            <person name="Pangilinan J."/>
            <person name="Riley R."/>
            <person name="LaButti K."/>
            <person name="Andreopoulos B."/>
            <person name="Lipzen A."/>
            <person name="Chen C."/>
            <person name="Yanf M."/>
            <person name="Daum C."/>
            <person name="Ng V."/>
            <person name="Clum A."/>
            <person name="Steindorff A."/>
            <person name="Ohm R."/>
            <person name="Martin F."/>
            <person name="Silar P."/>
            <person name="Natvig D."/>
            <person name="Lalanne C."/>
            <person name="Gautier V."/>
            <person name="Ament-velasquez S.L."/>
            <person name="Kruys A."/>
            <person name="Hutchinson M.I."/>
            <person name="Powell A.J."/>
            <person name="Barry K."/>
            <person name="Miller A.N."/>
            <person name="Grigoriev I.V."/>
            <person name="Debuchy R."/>
            <person name="Gladieux P."/>
            <person name="Thoren M.H."/>
            <person name="Johannesson H."/>
        </authorList>
    </citation>
    <scope>NUCLEOTIDE SEQUENCE</scope>
    <source>
        <strain evidence="1">CBS 232.78</strain>
    </source>
</reference>
<evidence type="ECO:0000313" key="1">
    <source>
        <dbReference type="EMBL" id="KAK3381058.1"/>
    </source>
</evidence>
<keyword evidence="2" id="KW-1185">Reference proteome</keyword>
<protein>
    <recommendedName>
        <fullName evidence="3">Aminoglycoside phosphotransferase domain-containing protein</fullName>
    </recommendedName>
</protein>
<accession>A0AAE0NGG9</accession>
<evidence type="ECO:0008006" key="3">
    <source>
        <dbReference type="Google" id="ProtNLM"/>
    </source>
</evidence>
<dbReference type="SUPFAM" id="SSF56112">
    <property type="entry name" value="Protein kinase-like (PK-like)"/>
    <property type="match status" value="2"/>
</dbReference>
<dbReference type="EMBL" id="JAULSW010000005">
    <property type="protein sequence ID" value="KAK3381058.1"/>
    <property type="molecule type" value="Genomic_DNA"/>
</dbReference>
<organism evidence="1 2">
    <name type="scientific">Podospora didyma</name>
    <dbReference type="NCBI Taxonomy" id="330526"/>
    <lineage>
        <taxon>Eukaryota</taxon>
        <taxon>Fungi</taxon>
        <taxon>Dikarya</taxon>
        <taxon>Ascomycota</taxon>
        <taxon>Pezizomycotina</taxon>
        <taxon>Sordariomycetes</taxon>
        <taxon>Sordariomycetidae</taxon>
        <taxon>Sordariales</taxon>
        <taxon>Podosporaceae</taxon>
        <taxon>Podospora</taxon>
    </lineage>
</organism>
<evidence type="ECO:0000313" key="2">
    <source>
        <dbReference type="Proteomes" id="UP001285441"/>
    </source>
</evidence>
<reference evidence="1" key="1">
    <citation type="journal article" date="2023" name="Mol. Phylogenet. Evol.">
        <title>Genome-scale phylogeny and comparative genomics of the fungal order Sordariales.</title>
        <authorList>
            <person name="Hensen N."/>
            <person name="Bonometti L."/>
            <person name="Westerberg I."/>
            <person name="Brannstrom I.O."/>
            <person name="Guillou S."/>
            <person name="Cros-Aarteil S."/>
            <person name="Calhoun S."/>
            <person name="Haridas S."/>
            <person name="Kuo A."/>
            <person name="Mondo S."/>
            <person name="Pangilinan J."/>
            <person name="Riley R."/>
            <person name="LaButti K."/>
            <person name="Andreopoulos B."/>
            <person name="Lipzen A."/>
            <person name="Chen C."/>
            <person name="Yan M."/>
            <person name="Daum C."/>
            <person name="Ng V."/>
            <person name="Clum A."/>
            <person name="Steindorff A."/>
            <person name="Ohm R.A."/>
            <person name="Martin F."/>
            <person name="Silar P."/>
            <person name="Natvig D.O."/>
            <person name="Lalanne C."/>
            <person name="Gautier V."/>
            <person name="Ament-Velasquez S.L."/>
            <person name="Kruys A."/>
            <person name="Hutchinson M.I."/>
            <person name="Powell A.J."/>
            <person name="Barry K."/>
            <person name="Miller A.N."/>
            <person name="Grigoriev I.V."/>
            <person name="Debuchy R."/>
            <person name="Gladieux P."/>
            <person name="Hiltunen Thoren M."/>
            <person name="Johannesson H."/>
        </authorList>
    </citation>
    <scope>NUCLEOTIDE SEQUENCE</scope>
    <source>
        <strain evidence="1">CBS 232.78</strain>
    </source>
</reference>
<name>A0AAE0NGG9_9PEZI</name>
<dbReference type="Gene3D" id="3.90.1200.10">
    <property type="match status" value="1"/>
</dbReference>
<dbReference type="AlphaFoldDB" id="A0AAE0NGG9"/>
<comment type="caution">
    <text evidence="1">The sequence shown here is derived from an EMBL/GenBank/DDBJ whole genome shotgun (WGS) entry which is preliminary data.</text>
</comment>
<dbReference type="Proteomes" id="UP001285441">
    <property type="component" value="Unassembled WGS sequence"/>
</dbReference>
<gene>
    <name evidence="1" type="ORF">B0H63DRAFT_474823</name>
</gene>
<dbReference type="InterPro" id="IPR011009">
    <property type="entry name" value="Kinase-like_dom_sf"/>
</dbReference>
<proteinExistence type="predicted"/>